<feature type="region of interest" description="Disordered" evidence="1">
    <location>
        <begin position="554"/>
        <end position="652"/>
    </location>
</feature>
<dbReference type="EMBL" id="CALNXI010001951">
    <property type="protein sequence ID" value="CAH3180271.1"/>
    <property type="molecule type" value="Genomic_DNA"/>
</dbReference>
<evidence type="ECO:0000256" key="1">
    <source>
        <dbReference type="SAM" id="MobiDB-lite"/>
    </source>
</evidence>
<comment type="caution">
    <text evidence="2">The sequence shown here is derived from an EMBL/GenBank/DDBJ whole genome shotgun (WGS) entry which is preliminary data.</text>
</comment>
<feature type="compositionally biased region" description="Polar residues" evidence="1">
    <location>
        <begin position="589"/>
        <end position="625"/>
    </location>
</feature>
<evidence type="ECO:0000313" key="2">
    <source>
        <dbReference type="EMBL" id="CAH3180271.1"/>
    </source>
</evidence>
<evidence type="ECO:0000313" key="3">
    <source>
        <dbReference type="Proteomes" id="UP001159427"/>
    </source>
</evidence>
<reference evidence="2 3" key="1">
    <citation type="submission" date="2022-05" db="EMBL/GenBank/DDBJ databases">
        <authorList>
            <consortium name="Genoscope - CEA"/>
            <person name="William W."/>
        </authorList>
    </citation>
    <scope>NUCLEOTIDE SEQUENCE [LARGE SCALE GENOMIC DNA]</scope>
</reference>
<keyword evidence="3" id="KW-1185">Reference proteome</keyword>
<dbReference type="Proteomes" id="UP001159427">
    <property type="component" value="Unassembled WGS sequence"/>
</dbReference>
<proteinExistence type="predicted"/>
<feature type="non-terminal residue" evidence="2">
    <location>
        <position position="1"/>
    </location>
</feature>
<feature type="compositionally biased region" description="Pro residues" evidence="1">
    <location>
        <begin position="674"/>
        <end position="692"/>
    </location>
</feature>
<gene>
    <name evidence="2" type="ORF">PEVE_00012849</name>
</gene>
<sequence length="832" mass="94420">EKTADTDDERVSYHKIKKQRKFDPELWDNVVAENVSCLPTGIDGLCAYTIKCKATDKVKVIQTDGRKWKKSSATRWKNFGEMRYADCRGSYKCENIDCPYRVQYGVINRMQMKKREGVHVCGVCEDPAVFVECAARRYLQTGKKHIKVFHCGTHTCPVQEKPAKPAERVKEILQKNPDMKPAQVQSAFVLSALRSGEDWTTVVSEASQILDKKWIANQKQDLRKNTYPSGENFEALATFKEYCDKEDKLLVFKINDRRCNPDLPSYVFKTSKARMQIAENMNRDGKHFMSNEYCFFDGKVKRCRNYVTLTASTYYPLLKRQIVLAVMEAERENSENIEQFWTLFNEALKHATQNKDVVFNPIGWCVDMAGSNMNGLKVFGEDALQRIKSCEFHFKQNRNKMAQKLSSDEDSQEFKTLCDGLLLANIRETYDAAKDAVYQFINAKPERAFLSTWVDWWDHRRAFIFRAFSPSTEAPNMNLAEVIHASWAHRDRANLSLLDAAQADTRDSVLLEAELKAFEKGNMKGGVGPSYVERRERTHKKEVLRAAQVGKEISKLRGNLVDPSSGHRPPLAKTGNKKKRNNTRSTTGSDLYSNPTVPSAPQSCRSYTNPTCNSVPQEPHSNPTCHSVPLPHSNQTGHSVPLQHNIPTGHSVPLPHSNPTCHSVLLPHSNPTGHPVPLPHGNPTGHPVPLPHGNPTGHSVPLPHSNPNPASQHPTMWHSGLSPFPYELVILPNNVRVCYGCYAAFTDQYRNSPYNVVIKHCDRRFIRRDQASGQPIYSIDFQNTYYHLDRMHVRRKNPLFNDTVQVSIELYQSLDSAQSDYVSASGLQINLV</sequence>
<accession>A0ABN8RR75</accession>
<organism evidence="2 3">
    <name type="scientific">Porites evermanni</name>
    <dbReference type="NCBI Taxonomy" id="104178"/>
    <lineage>
        <taxon>Eukaryota</taxon>
        <taxon>Metazoa</taxon>
        <taxon>Cnidaria</taxon>
        <taxon>Anthozoa</taxon>
        <taxon>Hexacorallia</taxon>
        <taxon>Scleractinia</taxon>
        <taxon>Fungiina</taxon>
        <taxon>Poritidae</taxon>
        <taxon>Porites</taxon>
    </lineage>
</organism>
<name>A0ABN8RR75_9CNID</name>
<feature type="region of interest" description="Disordered" evidence="1">
    <location>
        <begin position="667"/>
        <end position="698"/>
    </location>
</feature>
<protein>
    <submittedName>
        <fullName evidence="2">Uncharacterized protein</fullName>
    </submittedName>
</protein>